<gene>
    <name evidence="2" type="ORF">CONCODRAFT_139999</name>
</gene>
<proteinExistence type="predicted"/>
<evidence type="ECO:0000256" key="1">
    <source>
        <dbReference type="SAM" id="MobiDB-lite"/>
    </source>
</evidence>
<dbReference type="Proteomes" id="UP000070444">
    <property type="component" value="Unassembled WGS sequence"/>
</dbReference>
<keyword evidence="3" id="KW-1185">Reference proteome</keyword>
<dbReference type="AlphaFoldDB" id="A0A137PAP2"/>
<organism evidence="2 3">
    <name type="scientific">Conidiobolus coronatus (strain ATCC 28846 / CBS 209.66 / NRRL 28638)</name>
    <name type="common">Delacroixia coronata</name>
    <dbReference type="NCBI Taxonomy" id="796925"/>
    <lineage>
        <taxon>Eukaryota</taxon>
        <taxon>Fungi</taxon>
        <taxon>Fungi incertae sedis</taxon>
        <taxon>Zoopagomycota</taxon>
        <taxon>Entomophthoromycotina</taxon>
        <taxon>Entomophthoromycetes</taxon>
        <taxon>Entomophthorales</taxon>
        <taxon>Ancylistaceae</taxon>
        <taxon>Conidiobolus</taxon>
    </lineage>
</organism>
<evidence type="ECO:0000313" key="3">
    <source>
        <dbReference type="Proteomes" id="UP000070444"/>
    </source>
</evidence>
<dbReference type="GO" id="GO:0003677">
    <property type="term" value="F:DNA binding"/>
    <property type="evidence" value="ECO:0007669"/>
    <property type="project" value="TreeGrafter"/>
</dbReference>
<name>A0A137PAP2_CONC2</name>
<dbReference type="InterPro" id="IPR044998">
    <property type="entry name" value="Timeless"/>
</dbReference>
<evidence type="ECO:0000313" key="2">
    <source>
        <dbReference type="EMBL" id="KXN72083.1"/>
    </source>
</evidence>
<dbReference type="GO" id="GO:0000076">
    <property type="term" value="P:DNA replication checkpoint signaling"/>
    <property type="evidence" value="ECO:0007669"/>
    <property type="project" value="TreeGrafter"/>
</dbReference>
<reference evidence="2 3" key="1">
    <citation type="journal article" date="2015" name="Genome Biol. Evol.">
        <title>Phylogenomic analyses indicate that early fungi evolved digesting cell walls of algal ancestors of land plants.</title>
        <authorList>
            <person name="Chang Y."/>
            <person name="Wang S."/>
            <person name="Sekimoto S."/>
            <person name="Aerts A.L."/>
            <person name="Choi C."/>
            <person name="Clum A."/>
            <person name="LaButti K.M."/>
            <person name="Lindquist E.A."/>
            <person name="Yee Ngan C."/>
            <person name="Ohm R.A."/>
            <person name="Salamov A.A."/>
            <person name="Grigoriev I.V."/>
            <person name="Spatafora J.W."/>
            <person name="Berbee M.L."/>
        </authorList>
    </citation>
    <scope>NUCLEOTIDE SEQUENCE [LARGE SCALE GENOMIC DNA]</scope>
    <source>
        <strain evidence="2 3">NRRL 28638</strain>
    </source>
</reference>
<protein>
    <submittedName>
        <fullName evidence="2">Uncharacterized protein</fullName>
    </submittedName>
</protein>
<accession>A0A137PAP2</accession>
<dbReference type="EMBL" id="KQ964460">
    <property type="protein sequence ID" value="KXN72083.1"/>
    <property type="molecule type" value="Genomic_DNA"/>
</dbReference>
<dbReference type="GO" id="GO:0031298">
    <property type="term" value="C:replication fork protection complex"/>
    <property type="evidence" value="ECO:0007669"/>
    <property type="project" value="TreeGrafter"/>
</dbReference>
<sequence length="473" mass="54740">MNSAQRDIFIKFYHDLIKDAFQDLYKASQRGINNSGLESQIRKFNFLEVCIHFANYHWSLDEKWRDMVLVQAVMESITPQNVIHEIVTNLIGFKDAKKWSAFSQTLETFTEWLRLIYNQSKFPLDDYPVLKELANQVLHHLCHDYANLHIVSQLYSNEIPSILNSKIIKLTFYFNQSVKRMVSDRETVFVQKKRIHRVKRNKKAGKEQRTPSPHRIARGSLYDDSEQALNSKSSQNGQQPGNLVDQDGPGNSDIENDSNEEGDFVEGVFDFKKYIGTFANESVVNAHINYLSHILDDTDNSLVEFKLQYVSKMLHSIGVEADYAPLLLKVSYLQIYGKSLDLLSKWELGHFNGTIPRWLKELVKLIEYLISKLVSELQKNPWLFAELLMSKVNIISELKKLNQKEQERERQVIWVTTTLEIAGLISTKMSKIQTLIGYLKILSKMLKIMKVLSLQIIVDHLRPTLLAESLLTS</sequence>
<dbReference type="PANTHER" id="PTHR22940">
    <property type="entry name" value="TIMEOUT/TIMELESS-2"/>
    <property type="match status" value="1"/>
</dbReference>
<dbReference type="OrthoDB" id="310853at2759"/>
<dbReference type="GO" id="GO:0043111">
    <property type="term" value="P:replication fork arrest"/>
    <property type="evidence" value="ECO:0007669"/>
    <property type="project" value="TreeGrafter"/>
</dbReference>
<dbReference type="PANTHER" id="PTHR22940:SF4">
    <property type="entry name" value="PROTEIN TIMELESS HOMOLOG"/>
    <property type="match status" value="1"/>
</dbReference>
<dbReference type="GO" id="GO:0006281">
    <property type="term" value="P:DNA repair"/>
    <property type="evidence" value="ECO:0007669"/>
    <property type="project" value="TreeGrafter"/>
</dbReference>
<feature type="compositionally biased region" description="Polar residues" evidence="1">
    <location>
        <begin position="227"/>
        <end position="241"/>
    </location>
</feature>
<feature type="region of interest" description="Disordered" evidence="1">
    <location>
        <begin position="196"/>
        <end position="259"/>
    </location>
</feature>